<keyword evidence="6 10" id="KW-0547">Nucleotide-binding</keyword>
<dbReference type="STRING" id="1921010.MMIC_P1035"/>
<accession>A0A1L8CMD3</accession>
<dbReference type="InterPro" id="IPR035434">
    <property type="entry name" value="GCL_bact_plant"/>
</dbReference>
<keyword evidence="13" id="KW-1185">Reference proteome</keyword>
<comment type="subunit">
    <text evidence="3">Homodimer or monomer when oxidized or reduced, respectively.</text>
</comment>
<keyword evidence="9 11" id="KW-1015">Disulfide bond</keyword>
<evidence type="ECO:0000313" key="13">
    <source>
        <dbReference type="Proteomes" id="UP000231632"/>
    </source>
</evidence>
<keyword evidence="8" id="KW-0809">Transit peptide</keyword>
<feature type="disulfide bond" evidence="11">
    <location>
        <begin position="104"/>
        <end position="324"/>
    </location>
</feature>
<keyword evidence="7 10" id="KW-0067">ATP-binding</keyword>
<evidence type="ECO:0000256" key="4">
    <source>
        <dbReference type="ARBA" id="ARBA00022598"/>
    </source>
</evidence>
<name>A0A1L8CMD3_9PROT</name>
<proteinExistence type="inferred from homology"/>
<dbReference type="InterPro" id="IPR014746">
    <property type="entry name" value="Gln_synth/guanido_kin_cat_dom"/>
</dbReference>
<dbReference type="EC" id="6.3.2.2" evidence="10"/>
<dbReference type="InterPro" id="IPR011556">
    <property type="entry name" value="Glut_cys_lig_pln_type"/>
</dbReference>
<dbReference type="PIRSF" id="PIRSF017901">
    <property type="entry name" value="GCL"/>
    <property type="match status" value="1"/>
</dbReference>
<evidence type="ECO:0000256" key="9">
    <source>
        <dbReference type="ARBA" id="ARBA00023157"/>
    </source>
</evidence>
<evidence type="ECO:0000256" key="11">
    <source>
        <dbReference type="PIRSR" id="PIRSR017901-50"/>
    </source>
</evidence>
<evidence type="ECO:0000256" key="5">
    <source>
        <dbReference type="ARBA" id="ARBA00022684"/>
    </source>
</evidence>
<reference evidence="12 13" key="1">
    <citation type="journal article" date="2017" name="Arch. Microbiol.">
        <title>Mariprofundus micogutta sp. nov., a novel iron-oxidizing zetaproteobacterium isolated from a deep-sea hydrothermal field at the Bayonnaise knoll of the Izu-Ogasawara arc, and a description of Mariprofundales ord. nov. and Zetaproteobacteria classis nov.</title>
        <authorList>
            <person name="Makita H."/>
            <person name="Tanaka E."/>
            <person name="Mitsunobu S."/>
            <person name="Miyazaki M."/>
            <person name="Nunoura T."/>
            <person name="Uematsu K."/>
            <person name="Takaki Y."/>
            <person name="Nishi S."/>
            <person name="Shimamura S."/>
            <person name="Takai K."/>
        </authorList>
    </citation>
    <scope>NUCLEOTIDE SEQUENCE [LARGE SCALE GENOMIC DNA]</scope>
    <source>
        <strain evidence="12 13">ET2</strain>
    </source>
</reference>
<comment type="catalytic activity">
    <reaction evidence="10">
        <text>L-cysteine + L-glutamate + ATP = gamma-L-glutamyl-L-cysteine + ADP + phosphate + H(+)</text>
        <dbReference type="Rhea" id="RHEA:13285"/>
        <dbReference type="ChEBI" id="CHEBI:15378"/>
        <dbReference type="ChEBI" id="CHEBI:29985"/>
        <dbReference type="ChEBI" id="CHEBI:30616"/>
        <dbReference type="ChEBI" id="CHEBI:35235"/>
        <dbReference type="ChEBI" id="CHEBI:43474"/>
        <dbReference type="ChEBI" id="CHEBI:58173"/>
        <dbReference type="ChEBI" id="CHEBI:456216"/>
        <dbReference type="EC" id="6.3.2.2"/>
    </reaction>
</comment>
<dbReference type="GO" id="GO:0005524">
    <property type="term" value="F:ATP binding"/>
    <property type="evidence" value="ECO:0007669"/>
    <property type="project" value="UniProtKB-UniRule"/>
</dbReference>
<dbReference type="GO" id="GO:0004357">
    <property type="term" value="F:glutamate-cysteine ligase activity"/>
    <property type="evidence" value="ECO:0007669"/>
    <property type="project" value="UniProtKB-UniRule"/>
</dbReference>
<protein>
    <recommendedName>
        <fullName evidence="10">Glutamate--cysteine ligase</fullName>
        <ecNumber evidence="10">6.3.2.2</ecNumber>
    </recommendedName>
</protein>
<dbReference type="Proteomes" id="UP000231632">
    <property type="component" value="Unassembled WGS sequence"/>
</dbReference>
<comment type="similarity">
    <text evidence="2">Belongs to the carboxylate-amine ligase family. Glutamate--cysteine ligase type 2 subfamily.</text>
</comment>
<evidence type="ECO:0000256" key="8">
    <source>
        <dbReference type="ARBA" id="ARBA00022946"/>
    </source>
</evidence>
<evidence type="ECO:0000256" key="6">
    <source>
        <dbReference type="ARBA" id="ARBA00022741"/>
    </source>
</evidence>
<dbReference type="NCBIfam" id="TIGR01436">
    <property type="entry name" value="glu_cys_lig_pln"/>
    <property type="match status" value="1"/>
</dbReference>
<dbReference type="SUPFAM" id="SSF55931">
    <property type="entry name" value="Glutamine synthetase/guanido kinase"/>
    <property type="match status" value="1"/>
</dbReference>
<comment type="similarity">
    <text evidence="10">Belongs to the glutamate--cysteine ligase type 2 family. EgtA subfamily.</text>
</comment>
<comment type="function">
    <text evidence="10">Catalyzes the synthesis of gamma-glutamylcysteine (gamma-GC).</text>
</comment>
<evidence type="ECO:0000313" key="12">
    <source>
        <dbReference type="EMBL" id="GAV20073.1"/>
    </source>
</evidence>
<dbReference type="PANTHER" id="PTHR34378">
    <property type="entry name" value="GLUTAMATE--CYSTEINE LIGASE, CHLOROPLASTIC"/>
    <property type="match status" value="1"/>
</dbReference>
<dbReference type="Gene3D" id="3.30.590.20">
    <property type="match status" value="1"/>
</dbReference>
<evidence type="ECO:0000256" key="1">
    <source>
        <dbReference type="ARBA" id="ARBA00005006"/>
    </source>
</evidence>
<keyword evidence="5" id="KW-0317">Glutathione biosynthesis</keyword>
<gene>
    <name evidence="12" type="ORF">MMIC_P1035</name>
</gene>
<dbReference type="RefSeq" id="WP_072659396.1">
    <property type="nucleotide sequence ID" value="NZ_BDFD01000007.1"/>
</dbReference>
<evidence type="ECO:0000256" key="2">
    <source>
        <dbReference type="ARBA" id="ARBA00010253"/>
    </source>
</evidence>
<comment type="caution">
    <text evidence="12">The sequence shown here is derived from an EMBL/GenBank/DDBJ whole genome shotgun (WGS) entry which is preliminary data.</text>
</comment>
<dbReference type="GO" id="GO:0006750">
    <property type="term" value="P:glutathione biosynthetic process"/>
    <property type="evidence" value="ECO:0007669"/>
    <property type="project" value="UniProtKB-UniRule"/>
</dbReference>
<sequence>MTSHLTPDDLAGWFAEGNKPRDQWCIGTEHEKIGFCMDTLNPIPYEGERSIRQLLEMLANTGWQRVEESGKIIALKNGMASITLEPGGQLELSGAPLATIHQTCEEATSYHKILKGISDELRIGFLGMGFQPKWQQRDIPLMPKARYGVMRAYMPEVGSGGLDMMLRTATVQANLDFSSESDMARKMRVSLCLQPLITALYAASPFENGKPAGLLSRRGACWLDTDKQRTGIPACTFEDNFGFAAYTEWALDAPMYFVIRNGLYIDCAGGSFRDFLAGKLPQLAGQFPSMDDWELHISTLFPDVRLKQYLEMRGADAGPWPWICSLPALWKGLLYDEQALTTARDFIADWSHAEVSQLRQQVPETAMATQFRDTSVLKLCETMLDIARSGLENLDIRNTAGQNESIFLAPLERAVESGQTQAEHWLNLYHDQWHENIDRVFFEAMHA</sequence>
<comment type="pathway">
    <text evidence="1">Sulfur metabolism; glutathione biosynthesis; glutathione from L-cysteine and L-glutamate: step 1/2.</text>
</comment>
<evidence type="ECO:0000256" key="3">
    <source>
        <dbReference type="ARBA" id="ARBA00011153"/>
    </source>
</evidence>
<dbReference type="Pfam" id="PF04107">
    <property type="entry name" value="GCS2"/>
    <property type="match status" value="1"/>
</dbReference>
<dbReference type="OrthoDB" id="9780152at2"/>
<organism evidence="12 13">
    <name type="scientific">Mariprofundus micogutta</name>
    <dbReference type="NCBI Taxonomy" id="1921010"/>
    <lineage>
        <taxon>Bacteria</taxon>
        <taxon>Pseudomonadati</taxon>
        <taxon>Pseudomonadota</taxon>
        <taxon>Candidatius Mariprofundia</taxon>
        <taxon>Mariprofundales</taxon>
        <taxon>Mariprofundaceae</taxon>
        <taxon>Mariprofundus</taxon>
    </lineage>
</organism>
<dbReference type="PANTHER" id="PTHR34378:SF1">
    <property type="entry name" value="GLUTAMATE--CYSTEINE LIGASE, CHLOROPLASTIC"/>
    <property type="match status" value="1"/>
</dbReference>
<dbReference type="AlphaFoldDB" id="A0A1L8CMD3"/>
<evidence type="ECO:0000256" key="7">
    <source>
        <dbReference type="ARBA" id="ARBA00022840"/>
    </source>
</evidence>
<dbReference type="InterPro" id="IPR006336">
    <property type="entry name" value="GCS2"/>
</dbReference>
<dbReference type="EMBL" id="BDFD01000007">
    <property type="protein sequence ID" value="GAV20073.1"/>
    <property type="molecule type" value="Genomic_DNA"/>
</dbReference>
<evidence type="ECO:0000256" key="10">
    <source>
        <dbReference type="PIRNR" id="PIRNR017901"/>
    </source>
</evidence>
<keyword evidence="4 10" id="KW-0436">Ligase</keyword>